<dbReference type="HOGENOM" id="CLU_140449_0_0_1"/>
<protein>
    <submittedName>
        <fullName evidence="1">Uncharacterized protein</fullName>
    </submittedName>
</protein>
<organism evidence="1 2">
    <name type="scientific">Aureobasidium namibiae CBS 147.97</name>
    <dbReference type="NCBI Taxonomy" id="1043004"/>
    <lineage>
        <taxon>Eukaryota</taxon>
        <taxon>Fungi</taxon>
        <taxon>Dikarya</taxon>
        <taxon>Ascomycota</taxon>
        <taxon>Pezizomycotina</taxon>
        <taxon>Dothideomycetes</taxon>
        <taxon>Dothideomycetidae</taxon>
        <taxon>Dothideales</taxon>
        <taxon>Saccotheciaceae</taxon>
        <taxon>Aureobasidium</taxon>
    </lineage>
</organism>
<keyword evidence="2" id="KW-1185">Reference proteome</keyword>
<proteinExistence type="predicted"/>
<accession>A0A074WSY7</accession>
<sequence>RKEDLVALRLLPEWLVVVRVVVVHLDLARAAKTGLFGLLGDESVQVVDVASPLVEQLYELAERCERAAPAVTVAQDFERVDAEEMDALVKRGAIEAYHDREVGERLRPAILFRLCTKMCNH</sequence>
<evidence type="ECO:0000313" key="1">
    <source>
        <dbReference type="EMBL" id="KEQ76310.1"/>
    </source>
</evidence>
<dbReference type="EMBL" id="KL584704">
    <property type="protein sequence ID" value="KEQ76310.1"/>
    <property type="molecule type" value="Genomic_DNA"/>
</dbReference>
<dbReference type="RefSeq" id="XP_013429951.1">
    <property type="nucleotide sequence ID" value="XM_013574497.1"/>
</dbReference>
<dbReference type="OrthoDB" id="3912335at2759"/>
<evidence type="ECO:0000313" key="2">
    <source>
        <dbReference type="Proteomes" id="UP000027730"/>
    </source>
</evidence>
<reference evidence="1 2" key="1">
    <citation type="journal article" date="2014" name="BMC Genomics">
        <title>Genome sequencing of four Aureobasidium pullulans varieties: biotechnological potential, stress tolerance, and description of new species.</title>
        <authorList>
            <person name="Gostin Ar C."/>
            <person name="Ohm R.A."/>
            <person name="Kogej T."/>
            <person name="Sonjak S."/>
            <person name="Turk M."/>
            <person name="Zajc J."/>
            <person name="Zalar P."/>
            <person name="Grube M."/>
            <person name="Sun H."/>
            <person name="Han J."/>
            <person name="Sharma A."/>
            <person name="Chiniquy J."/>
            <person name="Ngan C.Y."/>
            <person name="Lipzen A."/>
            <person name="Barry K."/>
            <person name="Grigoriev I.V."/>
            <person name="Gunde-Cimerman N."/>
        </authorList>
    </citation>
    <scope>NUCLEOTIDE SEQUENCE [LARGE SCALE GENOMIC DNA]</scope>
    <source>
        <strain evidence="1 2">CBS 147.97</strain>
    </source>
</reference>
<dbReference type="Proteomes" id="UP000027730">
    <property type="component" value="Unassembled WGS sequence"/>
</dbReference>
<dbReference type="AlphaFoldDB" id="A0A074WSY7"/>
<dbReference type="STRING" id="1043004.A0A074WSY7"/>
<dbReference type="GeneID" id="25408034"/>
<feature type="non-terminal residue" evidence="1">
    <location>
        <position position="121"/>
    </location>
</feature>
<feature type="non-terminal residue" evidence="1">
    <location>
        <position position="1"/>
    </location>
</feature>
<name>A0A074WSY7_9PEZI</name>
<gene>
    <name evidence="1" type="ORF">M436DRAFT_19715</name>
</gene>